<accession>A0A5S4FXD0</accession>
<dbReference type="Pfam" id="PF12680">
    <property type="entry name" value="SnoaL_2"/>
    <property type="match status" value="1"/>
</dbReference>
<organism evidence="2 3">
    <name type="scientific">Actinomadura geliboluensis</name>
    <dbReference type="NCBI Taxonomy" id="882440"/>
    <lineage>
        <taxon>Bacteria</taxon>
        <taxon>Bacillati</taxon>
        <taxon>Actinomycetota</taxon>
        <taxon>Actinomycetes</taxon>
        <taxon>Streptosporangiales</taxon>
        <taxon>Thermomonosporaceae</taxon>
        <taxon>Actinomadura</taxon>
    </lineage>
</organism>
<dbReference type="InterPro" id="IPR032710">
    <property type="entry name" value="NTF2-like_dom_sf"/>
</dbReference>
<dbReference type="AlphaFoldDB" id="A0A5S4FXD0"/>
<evidence type="ECO:0000313" key="2">
    <source>
        <dbReference type="EMBL" id="TMR25356.1"/>
    </source>
</evidence>
<evidence type="ECO:0000259" key="1">
    <source>
        <dbReference type="Pfam" id="PF12680"/>
    </source>
</evidence>
<gene>
    <name evidence="2" type="ORF">ETD96_42700</name>
</gene>
<dbReference type="Proteomes" id="UP000305238">
    <property type="component" value="Unassembled WGS sequence"/>
</dbReference>
<reference evidence="2 3" key="1">
    <citation type="submission" date="2019-05" db="EMBL/GenBank/DDBJ databases">
        <title>Draft genome sequence of Actinomadura geliboluensis A8036.</title>
        <authorList>
            <person name="Saricaoglu S."/>
            <person name="Isik K."/>
        </authorList>
    </citation>
    <scope>NUCLEOTIDE SEQUENCE [LARGE SCALE GENOMIC DNA]</scope>
    <source>
        <strain evidence="2 3">A8036</strain>
    </source>
</reference>
<dbReference type="RefSeq" id="WP_138642172.1">
    <property type="nucleotide sequence ID" value="NZ_VCKZ01000628.1"/>
</dbReference>
<keyword evidence="3" id="KW-1185">Reference proteome</keyword>
<dbReference type="InterPro" id="IPR037401">
    <property type="entry name" value="SnoaL-like"/>
</dbReference>
<comment type="caution">
    <text evidence="2">The sequence shown here is derived from an EMBL/GenBank/DDBJ whole genome shotgun (WGS) entry which is preliminary data.</text>
</comment>
<sequence length="143" mass="16446">MPEQPQPTTRAVVHKFLRRSRQGDPDHIADLYAPEVSWRVNWPVEEHPAVPWIRPRSTRADVADHFRTFAEHCIPTEGRVSIDEALIDGPDAVLIGTRAQRLKDTGNRFTRTFALRLTIEDVRITRHHMYEDSLAVAKSFPTN</sequence>
<dbReference type="EMBL" id="VCKZ01000628">
    <property type="protein sequence ID" value="TMR25356.1"/>
    <property type="molecule type" value="Genomic_DNA"/>
</dbReference>
<dbReference type="Gene3D" id="3.10.450.50">
    <property type="match status" value="1"/>
</dbReference>
<feature type="domain" description="SnoaL-like" evidence="1">
    <location>
        <begin position="13"/>
        <end position="127"/>
    </location>
</feature>
<dbReference type="SUPFAM" id="SSF54427">
    <property type="entry name" value="NTF2-like"/>
    <property type="match status" value="1"/>
</dbReference>
<evidence type="ECO:0000313" key="3">
    <source>
        <dbReference type="Proteomes" id="UP000305238"/>
    </source>
</evidence>
<protein>
    <submittedName>
        <fullName evidence="2">Nuclear transport factor 2 family protein</fullName>
    </submittedName>
</protein>
<name>A0A5S4FXD0_9ACTN</name>
<dbReference type="OrthoDB" id="8722217at2"/>
<proteinExistence type="predicted"/>